<dbReference type="InterPro" id="IPR006225">
    <property type="entry name" value="PsdUridine_synth_RluC/D"/>
</dbReference>
<accession>A0ABS4F2G7</accession>
<keyword evidence="7" id="KW-1185">Reference proteome</keyword>
<dbReference type="RefSeq" id="WP_209797373.1">
    <property type="nucleotide sequence ID" value="NZ_JAGGJZ010000007.1"/>
</dbReference>
<reference evidence="6 7" key="1">
    <citation type="submission" date="2021-03" db="EMBL/GenBank/DDBJ databases">
        <title>Genomic Encyclopedia of Type Strains, Phase IV (KMG-IV): sequencing the most valuable type-strain genomes for metagenomic binning, comparative biology and taxonomic classification.</title>
        <authorList>
            <person name="Goeker M."/>
        </authorList>
    </citation>
    <scope>NUCLEOTIDE SEQUENCE [LARGE SCALE GENOMIC DNA]</scope>
    <source>
        <strain evidence="6 7">DSM 3984</strain>
    </source>
</reference>
<name>A0ABS4F2G7_9CLOT</name>
<evidence type="ECO:0000256" key="2">
    <source>
        <dbReference type="ARBA" id="ARBA00010876"/>
    </source>
</evidence>
<feature type="domain" description="Pseudouridine synthase RsuA/RluA-like" evidence="5">
    <location>
        <begin position="87"/>
        <end position="241"/>
    </location>
</feature>
<dbReference type="PANTHER" id="PTHR21600:SF44">
    <property type="entry name" value="RIBOSOMAL LARGE SUBUNIT PSEUDOURIDINE SYNTHASE D"/>
    <property type="match status" value="1"/>
</dbReference>
<dbReference type="InterPro" id="IPR050188">
    <property type="entry name" value="RluA_PseudoU_synthase"/>
</dbReference>
<dbReference type="EC" id="5.4.99.-" evidence="4"/>
<dbReference type="InterPro" id="IPR006145">
    <property type="entry name" value="PsdUridine_synth_RsuA/RluA"/>
</dbReference>
<evidence type="ECO:0000313" key="6">
    <source>
        <dbReference type="EMBL" id="MBP1890452.1"/>
    </source>
</evidence>
<dbReference type="SUPFAM" id="SSF55120">
    <property type="entry name" value="Pseudouridine synthase"/>
    <property type="match status" value="1"/>
</dbReference>
<comment type="catalytic activity">
    <reaction evidence="1 4">
        <text>a uridine in RNA = a pseudouridine in RNA</text>
        <dbReference type="Rhea" id="RHEA:48348"/>
        <dbReference type="Rhea" id="RHEA-COMP:12068"/>
        <dbReference type="Rhea" id="RHEA-COMP:12069"/>
        <dbReference type="ChEBI" id="CHEBI:65314"/>
        <dbReference type="ChEBI" id="CHEBI:65315"/>
    </reaction>
</comment>
<sequence length="302" mass="34856">MSILEKIVPLEYDGVKIREYLKEELELSSRLIRRASVEKRIFVNDEAVKMNFKLKSYDKVKIDLNREESQDITPEKMDLDIVYEDEDILVVNKKPFMVVHPTKSYQSGTLANGVLNYFKETGQNCIVRLVSRLDMNTSGLIVIGKNQYAHMALSKEMKNNNMKKRYIAIVHGNLKEKEGTINVPIYRPEKEDGFNSIKRVVDERGQKSITHYKVLESFSNGDVVECLLETGRTHQIRVHLSYLGHPIYGDFLYGNGDEEKELIERQALHAYGLDFKSPRSGEMLSLRADLPEDLKNLIEKIK</sequence>
<organism evidence="6 7">
    <name type="scientific">Clostridium moniliforme</name>
    <dbReference type="NCBI Taxonomy" id="39489"/>
    <lineage>
        <taxon>Bacteria</taxon>
        <taxon>Bacillati</taxon>
        <taxon>Bacillota</taxon>
        <taxon>Clostridia</taxon>
        <taxon>Eubacteriales</taxon>
        <taxon>Clostridiaceae</taxon>
        <taxon>Clostridium</taxon>
    </lineage>
</organism>
<dbReference type="CDD" id="cd02869">
    <property type="entry name" value="PseudoU_synth_RluA_like"/>
    <property type="match status" value="1"/>
</dbReference>
<keyword evidence="3" id="KW-0694">RNA-binding</keyword>
<comment type="similarity">
    <text evidence="2 4">Belongs to the pseudouridine synthase RluA family.</text>
</comment>
<evidence type="ECO:0000256" key="3">
    <source>
        <dbReference type="PROSITE-ProRule" id="PRU00182"/>
    </source>
</evidence>
<proteinExistence type="inferred from homology"/>
<comment type="function">
    <text evidence="4">Responsible for synthesis of pseudouridine from uracil.</text>
</comment>
<dbReference type="PROSITE" id="PS50889">
    <property type="entry name" value="S4"/>
    <property type="match status" value="1"/>
</dbReference>
<dbReference type="NCBIfam" id="TIGR00005">
    <property type="entry name" value="rluA_subfam"/>
    <property type="match status" value="1"/>
</dbReference>
<dbReference type="EMBL" id="JAGGJZ010000007">
    <property type="protein sequence ID" value="MBP1890452.1"/>
    <property type="molecule type" value="Genomic_DNA"/>
</dbReference>
<evidence type="ECO:0000313" key="7">
    <source>
        <dbReference type="Proteomes" id="UP000783390"/>
    </source>
</evidence>
<dbReference type="Proteomes" id="UP000783390">
    <property type="component" value="Unassembled WGS sequence"/>
</dbReference>
<dbReference type="PANTHER" id="PTHR21600">
    <property type="entry name" value="MITOCHONDRIAL RNA PSEUDOURIDINE SYNTHASE"/>
    <property type="match status" value="1"/>
</dbReference>
<protein>
    <recommendedName>
        <fullName evidence="4">Pseudouridine synthase</fullName>
        <ecNumber evidence="4">5.4.99.-</ecNumber>
    </recommendedName>
</protein>
<dbReference type="Pfam" id="PF00849">
    <property type="entry name" value="PseudoU_synth_2"/>
    <property type="match status" value="1"/>
</dbReference>
<dbReference type="Gene3D" id="3.30.2350.10">
    <property type="entry name" value="Pseudouridine synthase"/>
    <property type="match status" value="1"/>
</dbReference>
<comment type="caution">
    <text evidence="6">The sequence shown here is derived from an EMBL/GenBank/DDBJ whole genome shotgun (WGS) entry which is preliminary data.</text>
</comment>
<evidence type="ECO:0000256" key="4">
    <source>
        <dbReference type="RuleBase" id="RU362028"/>
    </source>
</evidence>
<dbReference type="InterPro" id="IPR020103">
    <property type="entry name" value="PsdUridine_synth_cat_dom_sf"/>
</dbReference>
<gene>
    <name evidence="6" type="ORF">J2Z53_002052</name>
</gene>
<evidence type="ECO:0000256" key="1">
    <source>
        <dbReference type="ARBA" id="ARBA00000073"/>
    </source>
</evidence>
<evidence type="ECO:0000259" key="5">
    <source>
        <dbReference type="Pfam" id="PF00849"/>
    </source>
</evidence>
<keyword evidence="4 6" id="KW-0413">Isomerase</keyword>
<dbReference type="GO" id="GO:0160140">
    <property type="term" value="F:23S rRNA pseudouridine(1911/1915/1917) synthase activity"/>
    <property type="evidence" value="ECO:0007669"/>
    <property type="project" value="UniProtKB-EC"/>
</dbReference>